<dbReference type="GO" id="GO:0016020">
    <property type="term" value="C:membrane"/>
    <property type="evidence" value="ECO:0007669"/>
    <property type="project" value="UniProtKB-SubCell"/>
</dbReference>
<dbReference type="InterPro" id="IPR052337">
    <property type="entry name" value="SAT4-like"/>
</dbReference>
<evidence type="ECO:0000256" key="2">
    <source>
        <dbReference type="ARBA" id="ARBA00022692"/>
    </source>
</evidence>
<feature type="domain" description="Rhodopsin" evidence="7">
    <location>
        <begin position="25"/>
        <end position="230"/>
    </location>
</feature>
<comment type="subcellular location">
    <subcellularLocation>
        <location evidence="1">Membrane</location>
        <topology evidence="1">Multi-pass membrane protein</topology>
    </subcellularLocation>
</comment>
<gene>
    <name evidence="8" type="ORF">BD626DRAFT_626354</name>
</gene>
<keyword evidence="9" id="KW-1185">Reference proteome</keyword>
<reference evidence="8 9" key="1">
    <citation type="journal article" date="2019" name="New Phytol.">
        <title>Comparative genomics reveals unique wood-decay strategies and fruiting body development in the Schizophyllaceae.</title>
        <authorList>
            <person name="Almasi E."/>
            <person name="Sahu N."/>
            <person name="Krizsan K."/>
            <person name="Balint B."/>
            <person name="Kovacs G.M."/>
            <person name="Kiss B."/>
            <person name="Cseklye J."/>
            <person name="Drula E."/>
            <person name="Henrissat B."/>
            <person name="Nagy I."/>
            <person name="Chovatia M."/>
            <person name="Adam C."/>
            <person name="LaButti K."/>
            <person name="Lipzen A."/>
            <person name="Riley R."/>
            <person name="Grigoriev I.V."/>
            <person name="Nagy L.G."/>
        </authorList>
    </citation>
    <scope>NUCLEOTIDE SEQUENCE [LARGE SCALE GENOMIC DNA]</scope>
    <source>
        <strain evidence="8 9">NL-1724</strain>
    </source>
</reference>
<dbReference type="AlphaFoldDB" id="A0A550CT65"/>
<dbReference type="OrthoDB" id="444631at2759"/>
<evidence type="ECO:0000256" key="4">
    <source>
        <dbReference type="ARBA" id="ARBA00023136"/>
    </source>
</evidence>
<dbReference type="Proteomes" id="UP000320762">
    <property type="component" value="Unassembled WGS sequence"/>
</dbReference>
<dbReference type="STRING" id="97359.A0A550CT65"/>
<name>A0A550CT65_9AGAR</name>
<evidence type="ECO:0000256" key="1">
    <source>
        <dbReference type="ARBA" id="ARBA00004141"/>
    </source>
</evidence>
<dbReference type="EMBL" id="VDMD01000002">
    <property type="protein sequence ID" value="TRM67981.1"/>
    <property type="molecule type" value="Genomic_DNA"/>
</dbReference>
<accession>A0A550CT65</accession>
<feature type="transmembrane region" description="Helical" evidence="6">
    <location>
        <begin position="185"/>
        <end position="209"/>
    </location>
</feature>
<evidence type="ECO:0000259" key="7">
    <source>
        <dbReference type="Pfam" id="PF20684"/>
    </source>
</evidence>
<feature type="transmembrane region" description="Helical" evidence="6">
    <location>
        <begin position="40"/>
        <end position="60"/>
    </location>
</feature>
<comment type="caution">
    <text evidence="8">The sequence shown here is derived from an EMBL/GenBank/DDBJ whole genome shotgun (WGS) entry which is preliminary data.</text>
</comment>
<evidence type="ECO:0000256" key="5">
    <source>
        <dbReference type="ARBA" id="ARBA00038359"/>
    </source>
</evidence>
<dbReference type="InterPro" id="IPR049326">
    <property type="entry name" value="Rhodopsin_dom_fungi"/>
</dbReference>
<feature type="transmembrane region" description="Helical" evidence="6">
    <location>
        <begin position="107"/>
        <end position="128"/>
    </location>
</feature>
<evidence type="ECO:0000313" key="9">
    <source>
        <dbReference type="Proteomes" id="UP000320762"/>
    </source>
</evidence>
<evidence type="ECO:0000256" key="3">
    <source>
        <dbReference type="ARBA" id="ARBA00022989"/>
    </source>
</evidence>
<sequence>MITIGVVHDAGIALFTIATVVTCCRLAVRVHDGLLCWDDFWASFSIASCALMLTGVLIIIHPSDSMSQLTIVTAYYLADAGFYACVWSSRFSILCTIKRITPTYDNWLRAMAVAFFGMWLFLTTQAIVHCEKHPDWKTTTRQCPLGSSVAIAQLTTAVFTDLILCLTPARMIWNSDLTKPQRVRLTIVFSACLFTTVASLAHAYCIWARSYLDQWLAAAFETSISMVVASLSVLVSFSFRLATMYTTFEGSSASSSGADQTVMLTSVWVTRDAEISAAARKSNALEDRDDSDSSIKCDRTSVHTVVEGRA</sequence>
<feature type="transmembrane region" description="Helical" evidence="6">
    <location>
        <begin position="215"/>
        <end position="237"/>
    </location>
</feature>
<feature type="transmembrane region" description="Helical" evidence="6">
    <location>
        <begin position="148"/>
        <end position="173"/>
    </location>
</feature>
<feature type="transmembrane region" description="Helical" evidence="6">
    <location>
        <begin position="66"/>
        <end position="86"/>
    </location>
</feature>
<keyword evidence="2 6" id="KW-0812">Transmembrane</keyword>
<keyword evidence="3 6" id="KW-1133">Transmembrane helix</keyword>
<dbReference type="Pfam" id="PF20684">
    <property type="entry name" value="Fung_rhodopsin"/>
    <property type="match status" value="1"/>
</dbReference>
<keyword evidence="4 6" id="KW-0472">Membrane</keyword>
<organism evidence="8 9">
    <name type="scientific">Schizophyllum amplum</name>
    <dbReference type="NCBI Taxonomy" id="97359"/>
    <lineage>
        <taxon>Eukaryota</taxon>
        <taxon>Fungi</taxon>
        <taxon>Dikarya</taxon>
        <taxon>Basidiomycota</taxon>
        <taxon>Agaricomycotina</taxon>
        <taxon>Agaricomycetes</taxon>
        <taxon>Agaricomycetidae</taxon>
        <taxon>Agaricales</taxon>
        <taxon>Schizophyllaceae</taxon>
        <taxon>Schizophyllum</taxon>
    </lineage>
</organism>
<comment type="similarity">
    <text evidence="5">Belongs to the SAT4 family.</text>
</comment>
<protein>
    <recommendedName>
        <fullName evidence="7">Rhodopsin domain-containing protein</fullName>
    </recommendedName>
</protein>
<feature type="transmembrane region" description="Helical" evidence="6">
    <location>
        <begin position="6"/>
        <end position="28"/>
    </location>
</feature>
<proteinExistence type="inferred from homology"/>
<evidence type="ECO:0000256" key="6">
    <source>
        <dbReference type="SAM" id="Phobius"/>
    </source>
</evidence>
<dbReference type="PANTHER" id="PTHR33048:SF129">
    <property type="entry name" value="INTEGRAL MEMBRANE PROTEIN-RELATED"/>
    <property type="match status" value="1"/>
</dbReference>
<evidence type="ECO:0000313" key="8">
    <source>
        <dbReference type="EMBL" id="TRM67981.1"/>
    </source>
</evidence>
<dbReference type="PANTHER" id="PTHR33048">
    <property type="entry name" value="PTH11-LIKE INTEGRAL MEMBRANE PROTEIN (AFU_ORTHOLOGUE AFUA_5G11245)"/>
    <property type="match status" value="1"/>
</dbReference>